<proteinExistence type="predicted"/>
<accession>A0A8T0D7K4</accession>
<organism evidence="1 2">
    <name type="scientific">Paragonimus westermani</name>
    <dbReference type="NCBI Taxonomy" id="34504"/>
    <lineage>
        <taxon>Eukaryota</taxon>
        <taxon>Metazoa</taxon>
        <taxon>Spiralia</taxon>
        <taxon>Lophotrochozoa</taxon>
        <taxon>Platyhelminthes</taxon>
        <taxon>Trematoda</taxon>
        <taxon>Digenea</taxon>
        <taxon>Plagiorchiida</taxon>
        <taxon>Troglotremata</taxon>
        <taxon>Troglotrematidae</taxon>
        <taxon>Paragonimus</taxon>
    </lineage>
</organism>
<dbReference type="AlphaFoldDB" id="A0A8T0D7K4"/>
<dbReference type="EMBL" id="JTDF01017714">
    <property type="protein sequence ID" value="KAF8562718.1"/>
    <property type="molecule type" value="Genomic_DNA"/>
</dbReference>
<evidence type="ECO:0000313" key="1">
    <source>
        <dbReference type="EMBL" id="KAF8562718.1"/>
    </source>
</evidence>
<name>A0A8T0D7K4_9TREM</name>
<reference evidence="1 2" key="1">
    <citation type="submission" date="2019-07" db="EMBL/GenBank/DDBJ databases">
        <title>Annotation for the trematode Paragonimus westermani.</title>
        <authorList>
            <person name="Choi Y.-J."/>
        </authorList>
    </citation>
    <scope>NUCLEOTIDE SEQUENCE [LARGE SCALE GENOMIC DNA]</scope>
    <source>
        <strain evidence="1">180907_Pwestermani</strain>
    </source>
</reference>
<keyword evidence="2" id="KW-1185">Reference proteome</keyword>
<dbReference type="Proteomes" id="UP000699462">
    <property type="component" value="Unassembled WGS sequence"/>
</dbReference>
<sequence>MLHALNSSEPDCPSFVLCRLLSDEFSKLHESTTPANSVIKPIDM</sequence>
<comment type="caution">
    <text evidence="1">The sequence shown here is derived from an EMBL/GenBank/DDBJ whole genome shotgun (WGS) entry which is preliminary data.</text>
</comment>
<protein>
    <submittedName>
        <fullName evidence="1">Uncharacterized protein</fullName>
    </submittedName>
</protein>
<evidence type="ECO:0000313" key="2">
    <source>
        <dbReference type="Proteomes" id="UP000699462"/>
    </source>
</evidence>
<gene>
    <name evidence="1" type="ORF">P879_09402</name>
</gene>